<feature type="signal peptide" evidence="3">
    <location>
        <begin position="1"/>
        <end position="16"/>
    </location>
</feature>
<evidence type="ECO:0000256" key="1">
    <source>
        <dbReference type="ARBA" id="ARBA00005964"/>
    </source>
</evidence>
<dbReference type="SUPFAM" id="SSF53474">
    <property type="entry name" value="alpha/beta-Hydrolases"/>
    <property type="match status" value="1"/>
</dbReference>
<dbReference type="InterPro" id="IPR002018">
    <property type="entry name" value="CarbesteraseB"/>
</dbReference>
<feature type="chain" id="PRO_5041439490" description="Carboxylesterase type B domain-containing protein" evidence="3">
    <location>
        <begin position="17"/>
        <end position="576"/>
    </location>
</feature>
<keyword evidence="3" id="KW-0732">Signal</keyword>
<keyword evidence="6" id="KW-1185">Reference proteome</keyword>
<evidence type="ECO:0000313" key="5">
    <source>
        <dbReference type="EMBL" id="KAJ9606016.1"/>
    </source>
</evidence>
<dbReference type="InterPro" id="IPR050654">
    <property type="entry name" value="AChE-related_enzymes"/>
</dbReference>
<comment type="similarity">
    <text evidence="1">Belongs to the type-B carboxylesterase/lipase family.</text>
</comment>
<keyword evidence="2" id="KW-0378">Hydrolase</keyword>
<dbReference type="AlphaFoldDB" id="A0AA38X386"/>
<dbReference type="Pfam" id="PF00135">
    <property type="entry name" value="COesterase"/>
    <property type="match status" value="1"/>
</dbReference>
<dbReference type="EMBL" id="JAPDRK010000015">
    <property type="protein sequence ID" value="KAJ9606016.1"/>
    <property type="molecule type" value="Genomic_DNA"/>
</dbReference>
<evidence type="ECO:0000256" key="3">
    <source>
        <dbReference type="SAM" id="SignalP"/>
    </source>
</evidence>
<dbReference type="PANTHER" id="PTHR43918:SF4">
    <property type="entry name" value="CARBOXYLIC ESTER HYDROLASE"/>
    <property type="match status" value="1"/>
</dbReference>
<dbReference type="Gene3D" id="3.40.50.1820">
    <property type="entry name" value="alpha/beta hydrolase"/>
    <property type="match status" value="1"/>
</dbReference>
<feature type="domain" description="Carboxylesterase type B" evidence="4">
    <location>
        <begin position="41"/>
        <end position="519"/>
    </location>
</feature>
<protein>
    <recommendedName>
        <fullName evidence="4">Carboxylesterase type B domain-containing protein</fullName>
    </recommendedName>
</protein>
<sequence length="576" mass="61854">MKLTLLFALLSSTALCSPFSERASAPSVTDSSTHIIYRGKSANNVESFLNIRFGQHTGGANRFLHPKPFSYPDSTVVDASAPGAACPQQKQPVPGFDVFDNVTNVSEDCLTLRVDRPAGTGAGDKLPVFVWIFGGGDSIGQIYDSAYDPTGLITNSVNQKTPIIYVAMNYRLGVFGFAATPALNASNNLNSGLMDQWLALNWIQKHISSFGGDPTKVTIAGESDGATNVGLHITAYGGDTDYPFQQAIMESGATTADVDITNGYSANNTAAVVQALNCTSPTQDSKAEMSCLRALPLDILLNTAVLYEYSQDELSFDVFKPSSPDPFIPDAPSHLLSSGRFRHNTNILTGWNENDGSLFAPPPANISTDADFRAFVKSTFPGLTQGNFQTLLDLYPTTDYTSDPAENVTAQFFRAAAVQRDQGMTCPSLLIVDSMAAHSKFNTSAYLYALNASDFTSFFEQAESTYLGVSHFSDIPFVFGQVDSGPLATLSDHVSGSWAAFATHGNPSRVQKLDGWLAADRGGKTDVDKYNIRILGGPKAGQDFISSKNGSRGYGENVVKKCDFWNSKDVLDQVGT</sequence>
<accession>A0AA38X386</accession>
<organism evidence="5 6">
    <name type="scientific">Cladophialophora chaetospira</name>
    <dbReference type="NCBI Taxonomy" id="386627"/>
    <lineage>
        <taxon>Eukaryota</taxon>
        <taxon>Fungi</taxon>
        <taxon>Dikarya</taxon>
        <taxon>Ascomycota</taxon>
        <taxon>Pezizomycotina</taxon>
        <taxon>Eurotiomycetes</taxon>
        <taxon>Chaetothyriomycetidae</taxon>
        <taxon>Chaetothyriales</taxon>
        <taxon>Herpotrichiellaceae</taxon>
        <taxon>Cladophialophora</taxon>
    </lineage>
</organism>
<reference evidence="5" key="1">
    <citation type="submission" date="2022-10" db="EMBL/GenBank/DDBJ databases">
        <title>Culturing micro-colonial fungi from biological soil crusts in the Mojave desert and describing Neophaeococcomyces mojavensis, and introducing the new genera and species Taxawa tesnikishii.</title>
        <authorList>
            <person name="Kurbessoian T."/>
            <person name="Stajich J.E."/>
        </authorList>
    </citation>
    <scope>NUCLEOTIDE SEQUENCE</scope>
    <source>
        <strain evidence="5">TK_41</strain>
    </source>
</reference>
<name>A0AA38X386_9EURO</name>
<dbReference type="Proteomes" id="UP001172673">
    <property type="component" value="Unassembled WGS sequence"/>
</dbReference>
<dbReference type="InterPro" id="IPR029058">
    <property type="entry name" value="AB_hydrolase_fold"/>
</dbReference>
<evidence type="ECO:0000313" key="6">
    <source>
        <dbReference type="Proteomes" id="UP001172673"/>
    </source>
</evidence>
<dbReference type="GO" id="GO:0052689">
    <property type="term" value="F:carboxylic ester hydrolase activity"/>
    <property type="evidence" value="ECO:0007669"/>
    <property type="project" value="TreeGrafter"/>
</dbReference>
<proteinExistence type="inferred from homology"/>
<dbReference type="PANTHER" id="PTHR43918">
    <property type="entry name" value="ACETYLCHOLINESTERASE"/>
    <property type="match status" value="1"/>
</dbReference>
<comment type="caution">
    <text evidence="5">The sequence shown here is derived from an EMBL/GenBank/DDBJ whole genome shotgun (WGS) entry which is preliminary data.</text>
</comment>
<evidence type="ECO:0000259" key="4">
    <source>
        <dbReference type="Pfam" id="PF00135"/>
    </source>
</evidence>
<evidence type="ECO:0000256" key="2">
    <source>
        <dbReference type="ARBA" id="ARBA00022801"/>
    </source>
</evidence>
<gene>
    <name evidence="5" type="ORF">H2200_009865</name>
</gene>